<feature type="domain" description="Zer-1-like leucine-rich repeats region" evidence="1">
    <location>
        <begin position="184"/>
        <end position="326"/>
    </location>
</feature>
<proteinExistence type="predicted"/>
<dbReference type="PANTHER" id="PTHR12904">
    <property type="match status" value="1"/>
</dbReference>
<evidence type="ECO:0000313" key="2">
    <source>
        <dbReference type="EMBL" id="SOQ50718.1"/>
    </source>
</evidence>
<accession>A0A2H1WCC6</accession>
<reference evidence="2" key="1">
    <citation type="submission" date="2016-07" db="EMBL/GenBank/DDBJ databases">
        <authorList>
            <person name="Bretaudeau A."/>
        </authorList>
    </citation>
    <scope>NUCLEOTIDE SEQUENCE</scope>
    <source>
        <strain evidence="2">Rice</strain>
        <tissue evidence="2">Whole body</tissue>
    </source>
</reference>
<dbReference type="InterPro" id="IPR051341">
    <property type="entry name" value="Zyg-11_UBL_adapter"/>
</dbReference>
<dbReference type="EMBL" id="ODYU01007699">
    <property type="protein sequence ID" value="SOQ50718.1"/>
    <property type="molecule type" value="Genomic_DNA"/>
</dbReference>
<dbReference type="Gene3D" id="3.80.10.10">
    <property type="entry name" value="Ribonuclease Inhibitor"/>
    <property type="match status" value="1"/>
</dbReference>
<dbReference type="OrthoDB" id="5783533at2759"/>
<sequence length="341" mass="39381">MSDEICLYDTTYDCVPDSLFDICLDYIVVNLNTITNFDRETRWRRFKEDVILPSEICEKFIRAYQKKYRINDNIANMFRDKYRTRLHRVRLRNSRITDEGLRCLMEHKPYEVELNQCEYLSQASLEIISNNSQNLVSLKFGPLTYVFPQDDEGIYRQRGYIIYAPNLKRLTIQRRGLAIFPLLLLKPLQHLTHLDLSECTSAGSIWALNEMTNLRYLVLHAVPWTKDLIDWISGMRLLTHLDISQSNERHGKYFTPNEILTQLVESLTELESLDISGTNLAGTGAAAVSTVQQGTSDGMEYEVRCDIPGLVSRVNRPLEFLGLYGTHHGACKRHDIPAKVV</sequence>
<dbReference type="GO" id="GO:0031462">
    <property type="term" value="C:Cul2-RING ubiquitin ligase complex"/>
    <property type="evidence" value="ECO:0007669"/>
    <property type="project" value="TreeGrafter"/>
</dbReference>
<organism evidence="2">
    <name type="scientific">Spodoptera frugiperda</name>
    <name type="common">Fall armyworm</name>
    <dbReference type="NCBI Taxonomy" id="7108"/>
    <lineage>
        <taxon>Eukaryota</taxon>
        <taxon>Metazoa</taxon>
        <taxon>Ecdysozoa</taxon>
        <taxon>Arthropoda</taxon>
        <taxon>Hexapoda</taxon>
        <taxon>Insecta</taxon>
        <taxon>Pterygota</taxon>
        <taxon>Neoptera</taxon>
        <taxon>Endopterygota</taxon>
        <taxon>Lepidoptera</taxon>
        <taxon>Glossata</taxon>
        <taxon>Ditrysia</taxon>
        <taxon>Noctuoidea</taxon>
        <taxon>Noctuidae</taxon>
        <taxon>Amphipyrinae</taxon>
        <taxon>Spodoptera</taxon>
    </lineage>
</organism>
<protein>
    <submittedName>
        <fullName evidence="2">SFRICE_021821</fullName>
    </submittedName>
</protein>
<name>A0A2H1WCC6_SPOFR</name>
<dbReference type="PANTHER" id="PTHR12904:SF23">
    <property type="entry name" value="PROTEIN ZER-1 HOMOLOG"/>
    <property type="match status" value="1"/>
</dbReference>
<gene>
    <name evidence="2" type="ORF">SFRICE_021821</name>
</gene>
<dbReference type="Pfam" id="PF25013">
    <property type="entry name" value="LRR_Zer-1"/>
    <property type="match status" value="1"/>
</dbReference>
<dbReference type="SUPFAM" id="SSF52047">
    <property type="entry name" value="RNI-like"/>
    <property type="match status" value="1"/>
</dbReference>
<dbReference type="InterPro" id="IPR056845">
    <property type="entry name" value="LRR_Zer-1"/>
</dbReference>
<dbReference type="InterPro" id="IPR032675">
    <property type="entry name" value="LRR_dom_sf"/>
</dbReference>
<dbReference type="AlphaFoldDB" id="A0A2H1WCC6"/>
<evidence type="ECO:0000259" key="1">
    <source>
        <dbReference type="Pfam" id="PF25013"/>
    </source>
</evidence>